<name>W4LNL9_9BACT</name>
<dbReference type="EMBL" id="AZHX01001885">
    <property type="protein sequence ID" value="ETW98986.1"/>
    <property type="molecule type" value="Genomic_DNA"/>
</dbReference>
<feature type="non-terminal residue" evidence="2">
    <location>
        <position position="50"/>
    </location>
</feature>
<reference evidence="2 3" key="1">
    <citation type="journal article" date="2014" name="Nature">
        <title>An environmental bacterial taxon with a large and distinct metabolic repertoire.</title>
        <authorList>
            <person name="Wilson M.C."/>
            <person name="Mori T."/>
            <person name="Ruckert C."/>
            <person name="Uria A.R."/>
            <person name="Helf M.J."/>
            <person name="Takada K."/>
            <person name="Gernert C."/>
            <person name="Steffens U.A."/>
            <person name="Heycke N."/>
            <person name="Schmitt S."/>
            <person name="Rinke C."/>
            <person name="Helfrich E.J."/>
            <person name="Brachmann A.O."/>
            <person name="Gurgui C."/>
            <person name="Wakimoto T."/>
            <person name="Kracht M."/>
            <person name="Crusemann M."/>
            <person name="Hentschel U."/>
            <person name="Abe I."/>
            <person name="Matsunaga S."/>
            <person name="Kalinowski J."/>
            <person name="Takeyama H."/>
            <person name="Piel J."/>
        </authorList>
    </citation>
    <scope>NUCLEOTIDE SEQUENCE [LARGE SCALE GENOMIC DNA]</scope>
    <source>
        <strain evidence="3">TSY2</strain>
    </source>
</reference>
<sequence length="50" mass="5390">MKFLADECCDAAMVKALRDDGHDVLYAVESLRGASDDGLLSLAFREGARS</sequence>
<proteinExistence type="predicted"/>
<dbReference type="Proteomes" id="UP000019140">
    <property type="component" value="Unassembled WGS sequence"/>
</dbReference>
<keyword evidence="3" id="KW-1185">Reference proteome</keyword>
<dbReference type="Pfam" id="PF18480">
    <property type="entry name" value="DUF5615"/>
    <property type="match status" value="1"/>
</dbReference>
<dbReference type="AlphaFoldDB" id="W4LNL9"/>
<organism evidence="2 3">
    <name type="scientific">Candidatus Entotheonella gemina</name>
    <dbReference type="NCBI Taxonomy" id="1429439"/>
    <lineage>
        <taxon>Bacteria</taxon>
        <taxon>Pseudomonadati</taxon>
        <taxon>Nitrospinota/Tectimicrobiota group</taxon>
        <taxon>Candidatus Tectimicrobiota</taxon>
        <taxon>Candidatus Entotheonellia</taxon>
        <taxon>Candidatus Entotheonellales</taxon>
        <taxon>Candidatus Entotheonellaceae</taxon>
        <taxon>Candidatus Entotheonella</taxon>
    </lineage>
</organism>
<protein>
    <recommendedName>
        <fullName evidence="1">DUF5615 domain-containing protein</fullName>
    </recommendedName>
</protein>
<comment type="caution">
    <text evidence="2">The sequence shown here is derived from an EMBL/GenBank/DDBJ whole genome shotgun (WGS) entry which is preliminary data.</text>
</comment>
<dbReference type="InterPro" id="IPR041049">
    <property type="entry name" value="DUF5615"/>
</dbReference>
<accession>W4LNL9</accession>
<dbReference type="HOGENOM" id="CLU_3145968_0_0_7"/>
<evidence type="ECO:0000259" key="1">
    <source>
        <dbReference type="Pfam" id="PF18480"/>
    </source>
</evidence>
<gene>
    <name evidence="2" type="ORF">ETSY2_41800</name>
</gene>
<feature type="domain" description="DUF5615" evidence="1">
    <location>
        <begin position="1"/>
        <end position="47"/>
    </location>
</feature>
<evidence type="ECO:0000313" key="3">
    <source>
        <dbReference type="Proteomes" id="UP000019140"/>
    </source>
</evidence>
<evidence type="ECO:0000313" key="2">
    <source>
        <dbReference type="EMBL" id="ETW98986.1"/>
    </source>
</evidence>